<evidence type="ECO:0000256" key="1">
    <source>
        <dbReference type="ARBA" id="ARBA00004651"/>
    </source>
</evidence>
<dbReference type="InterPro" id="IPR052017">
    <property type="entry name" value="TSUP"/>
</dbReference>
<keyword evidence="4 8" id="KW-1003">Cell membrane</keyword>
<feature type="transmembrane region" description="Helical" evidence="8">
    <location>
        <begin position="131"/>
        <end position="157"/>
    </location>
</feature>
<dbReference type="GO" id="GO:0005886">
    <property type="term" value="C:plasma membrane"/>
    <property type="evidence" value="ECO:0007669"/>
    <property type="project" value="UniProtKB-SubCell"/>
</dbReference>
<gene>
    <name evidence="9" type="ORF">EDD26_0095</name>
</gene>
<proteinExistence type="inferred from homology"/>
<keyword evidence="5 8" id="KW-0812">Transmembrane</keyword>
<feature type="transmembrane region" description="Helical" evidence="8">
    <location>
        <begin position="98"/>
        <end position="119"/>
    </location>
</feature>
<dbReference type="PANTHER" id="PTHR30269">
    <property type="entry name" value="TRANSMEMBRANE PROTEIN YFCA"/>
    <property type="match status" value="1"/>
</dbReference>
<evidence type="ECO:0000313" key="10">
    <source>
        <dbReference type="Proteomes" id="UP000275456"/>
    </source>
</evidence>
<feature type="transmembrane region" description="Helical" evidence="8">
    <location>
        <begin position="230"/>
        <end position="252"/>
    </location>
</feature>
<keyword evidence="3" id="KW-0813">Transport</keyword>
<dbReference type="OrthoDB" id="3872971at2"/>
<name>A0A3N2ANU9_9MICO</name>
<feature type="transmembrane region" description="Helical" evidence="8">
    <location>
        <begin position="197"/>
        <end position="218"/>
    </location>
</feature>
<evidence type="ECO:0000256" key="5">
    <source>
        <dbReference type="ARBA" id="ARBA00022692"/>
    </source>
</evidence>
<comment type="similarity">
    <text evidence="2 8">Belongs to the 4-toluene sulfonate uptake permease (TSUP) (TC 2.A.102) family.</text>
</comment>
<sequence length="253" mass="25954">MIDPVTLLLYAAALLVATVAQRVIGLGFGLIMGPVSVMVAGPIAAVPLNCIFATVGCVLMLPGVWRDVDWRRLAWLVLPAIPASVAGLLLARTVPADALRIAVGVVTIAGLLLSLAFTRTRHTLDGPATRITAGLAIGGLNAAVGVGAPPVGAYALVSRWTPRTMAATMQPFWVVLNLSTLAGRELLVPQGFPEWPWWAWLGASAAAALGTLLAHRIAHLVPERAARVTIVVLSLAGGAAVIASGVAGLLAAA</sequence>
<feature type="transmembrane region" description="Helical" evidence="8">
    <location>
        <begin position="73"/>
        <end position="92"/>
    </location>
</feature>
<evidence type="ECO:0000256" key="8">
    <source>
        <dbReference type="RuleBase" id="RU363041"/>
    </source>
</evidence>
<reference evidence="9 10" key="1">
    <citation type="submission" date="2018-11" db="EMBL/GenBank/DDBJ databases">
        <title>Sequencing the genomes of 1000 actinobacteria strains.</title>
        <authorList>
            <person name="Klenk H.-P."/>
        </authorList>
    </citation>
    <scope>NUCLEOTIDE SEQUENCE [LARGE SCALE GENOMIC DNA]</scope>
    <source>
        <strain evidence="9 10">DSM 9580</strain>
    </source>
</reference>
<dbReference type="EMBL" id="RKHJ01000001">
    <property type="protein sequence ID" value="ROR64747.1"/>
    <property type="molecule type" value="Genomic_DNA"/>
</dbReference>
<dbReference type="AlphaFoldDB" id="A0A3N2ANU9"/>
<organism evidence="9 10">
    <name type="scientific">Agrococcus jenensis</name>
    <dbReference type="NCBI Taxonomy" id="46353"/>
    <lineage>
        <taxon>Bacteria</taxon>
        <taxon>Bacillati</taxon>
        <taxon>Actinomycetota</taxon>
        <taxon>Actinomycetes</taxon>
        <taxon>Micrococcales</taxon>
        <taxon>Microbacteriaceae</taxon>
        <taxon>Agrococcus</taxon>
    </lineage>
</organism>
<feature type="transmembrane region" description="Helical" evidence="8">
    <location>
        <begin position="36"/>
        <end position="61"/>
    </location>
</feature>
<keyword evidence="6 8" id="KW-1133">Transmembrane helix</keyword>
<dbReference type="RefSeq" id="WP_123695922.1">
    <property type="nucleotide sequence ID" value="NZ_RKHJ01000001.1"/>
</dbReference>
<evidence type="ECO:0000256" key="4">
    <source>
        <dbReference type="ARBA" id="ARBA00022475"/>
    </source>
</evidence>
<protein>
    <recommendedName>
        <fullName evidence="8">Probable membrane transporter protein</fullName>
    </recommendedName>
</protein>
<evidence type="ECO:0000256" key="2">
    <source>
        <dbReference type="ARBA" id="ARBA00009142"/>
    </source>
</evidence>
<dbReference type="Proteomes" id="UP000275456">
    <property type="component" value="Unassembled WGS sequence"/>
</dbReference>
<evidence type="ECO:0000256" key="3">
    <source>
        <dbReference type="ARBA" id="ARBA00022448"/>
    </source>
</evidence>
<dbReference type="PANTHER" id="PTHR30269:SF37">
    <property type="entry name" value="MEMBRANE TRANSPORTER PROTEIN"/>
    <property type="match status" value="1"/>
</dbReference>
<comment type="subcellular location">
    <subcellularLocation>
        <location evidence="1 8">Cell membrane</location>
        <topology evidence="1 8">Multi-pass membrane protein</topology>
    </subcellularLocation>
</comment>
<dbReference type="Pfam" id="PF01925">
    <property type="entry name" value="TauE"/>
    <property type="match status" value="1"/>
</dbReference>
<keyword evidence="7 8" id="KW-0472">Membrane</keyword>
<accession>A0A3N2ANU9</accession>
<evidence type="ECO:0000256" key="7">
    <source>
        <dbReference type="ARBA" id="ARBA00023136"/>
    </source>
</evidence>
<evidence type="ECO:0000313" key="9">
    <source>
        <dbReference type="EMBL" id="ROR64747.1"/>
    </source>
</evidence>
<comment type="caution">
    <text evidence="9">The sequence shown here is derived from an EMBL/GenBank/DDBJ whole genome shotgun (WGS) entry which is preliminary data.</text>
</comment>
<evidence type="ECO:0000256" key="6">
    <source>
        <dbReference type="ARBA" id="ARBA00022989"/>
    </source>
</evidence>
<dbReference type="InterPro" id="IPR002781">
    <property type="entry name" value="TM_pro_TauE-like"/>
</dbReference>
<keyword evidence="10" id="KW-1185">Reference proteome</keyword>